<dbReference type="HAMAP" id="MF_00545">
    <property type="entry name" value="Ribosomal_eS24"/>
    <property type="match status" value="1"/>
</dbReference>
<comment type="similarity">
    <text evidence="1 4">Belongs to the eukaryotic ribosomal protein eS24 family.</text>
</comment>
<dbReference type="Pfam" id="PF01282">
    <property type="entry name" value="Ribosomal_S24e"/>
    <property type="match status" value="1"/>
</dbReference>
<evidence type="ECO:0000256" key="2">
    <source>
        <dbReference type="ARBA" id="ARBA00022980"/>
    </source>
</evidence>
<comment type="caution">
    <text evidence="7">The sequence shown here is derived from an EMBL/GenBank/DDBJ whole genome shotgun (WGS) entry which is preliminary data.</text>
</comment>
<dbReference type="EMBL" id="MLAK01001140">
    <property type="protein sequence ID" value="OHS97045.1"/>
    <property type="molecule type" value="Genomic_DNA"/>
</dbReference>
<dbReference type="RefSeq" id="XP_068350182.1">
    <property type="nucleotide sequence ID" value="XM_068511045.1"/>
</dbReference>
<accession>A0A1J4JHR9</accession>
<dbReference type="VEuPathDB" id="TrichDB:TRFO_36794"/>
<dbReference type="GeneID" id="94845749"/>
<dbReference type="Gene3D" id="3.30.70.3370">
    <property type="match status" value="1"/>
</dbReference>
<dbReference type="InterPro" id="IPR012678">
    <property type="entry name" value="Ribosomal_uL23/eL15/eS24_sf"/>
</dbReference>
<dbReference type="GO" id="GO:0005840">
    <property type="term" value="C:ribosome"/>
    <property type="evidence" value="ECO:0007669"/>
    <property type="project" value="UniProtKB-KW"/>
</dbReference>
<organism evidence="7 8">
    <name type="scientific">Tritrichomonas foetus</name>
    <dbReference type="NCBI Taxonomy" id="1144522"/>
    <lineage>
        <taxon>Eukaryota</taxon>
        <taxon>Metamonada</taxon>
        <taxon>Parabasalia</taxon>
        <taxon>Tritrichomonadida</taxon>
        <taxon>Tritrichomonadidae</taxon>
        <taxon>Tritrichomonas</taxon>
    </lineage>
</organism>
<reference evidence="7" key="1">
    <citation type="submission" date="2016-10" db="EMBL/GenBank/DDBJ databases">
        <authorList>
            <person name="Benchimol M."/>
            <person name="Almeida L.G."/>
            <person name="Vasconcelos A.T."/>
            <person name="Perreira-Neves A."/>
            <person name="Rosa I.A."/>
            <person name="Tasca T."/>
            <person name="Bogo M.R."/>
            <person name="de Souza W."/>
        </authorList>
    </citation>
    <scope>NUCLEOTIDE SEQUENCE [LARGE SCALE GENOMIC DNA]</scope>
    <source>
        <strain evidence="7">K</strain>
    </source>
</reference>
<dbReference type="InterPro" id="IPR001976">
    <property type="entry name" value="Ribosomal_eS24"/>
</dbReference>
<dbReference type="OrthoDB" id="5571754at2759"/>
<dbReference type="GO" id="GO:0006412">
    <property type="term" value="P:translation"/>
    <property type="evidence" value="ECO:0007669"/>
    <property type="project" value="InterPro"/>
</dbReference>
<evidence type="ECO:0000313" key="7">
    <source>
        <dbReference type="EMBL" id="OHS97045.1"/>
    </source>
</evidence>
<evidence type="ECO:0000256" key="4">
    <source>
        <dbReference type="RuleBase" id="RU004381"/>
    </source>
</evidence>
<keyword evidence="2 4" id="KW-0689">Ribosomal protein</keyword>
<proteinExistence type="inferred from homology"/>
<dbReference type="GO" id="GO:1990904">
    <property type="term" value="C:ribonucleoprotein complex"/>
    <property type="evidence" value="ECO:0007669"/>
    <property type="project" value="UniProtKB-KW"/>
</dbReference>
<evidence type="ECO:0000256" key="3">
    <source>
        <dbReference type="ARBA" id="ARBA00023274"/>
    </source>
</evidence>
<dbReference type="Proteomes" id="UP000179807">
    <property type="component" value="Unassembled WGS sequence"/>
</dbReference>
<gene>
    <name evidence="7" type="ORF">TRFO_36794</name>
</gene>
<feature type="region of interest" description="Disordered" evidence="6">
    <location>
        <begin position="100"/>
        <end position="140"/>
    </location>
</feature>
<dbReference type="InterPro" id="IPR018098">
    <property type="entry name" value="Ribosomal_eS24_CS"/>
</dbReference>
<name>A0A1J4JHR9_9EUKA</name>
<dbReference type="SUPFAM" id="SSF54189">
    <property type="entry name" value="Ribosomal proteins S24e, L23 and L15e"/>
    <property type="match status" value="1"/>
</dbReference>
<evidence type="ECO:0000313" key="8">
    <source>
        <dbReference type="Proteomes" id="UP000179807"/>
    </source>
</evidence>
<keyword evidence="8" id="KW-1185">Reference proteome</keyword>
<sequence>MSKVTLRIRKYIVNKLLDRKQFIVDLKHPGEKAPTRDEIKDLVATQLKGNKELTVIFGIQTCFGGGRTTGFGLIYDNKDAMKKVEPKHRLIKAGLAEKSKMTRRMRKNARKQKMKVWGTGVRASNHKTRRQQRKEELGGG</sequence>
<protein>
    <recommendedName>
        <fullName evidence="5">40S ribosomal protein S24</fullName>
    </recommendedName>
</protein>
<dbReference type="PROSITE" id="PS00529">
    <property type="entry name" value="RIBOSOMAL_S24E"/>
    <property type="match status" value="1"/>
</dbReference>
<dbReference type="AlphaFoldDB" id="A0A1J4JHR9"/>
<feature type="compositionally biased region" description="Basic residues" evidence="6">
    <location>
        <begin position="101"/>
        <end position="114"/>
    </location>
</feature>
<dbReference type="InterPro" id="IPR053709">
    <property type="entry name" value="eRP_eS24_sf"/>
</dbReference>
<evidence type="ECO:0000256" key="6">
    <source>
        <dbReference type="SAM" id="MobiDB-lite"/>
    </source>
</evidence>
<dbReference type="PANTHER" id="PTHR10496">
    <property type="entry name" value="40S RIBOSOMAL PROTEIN S24"/>
    <property type="match status" value="1"/>
</dbReference>
<evidence type="ECO:0000256" key="5">
    <source>
        <dbReference type="RuleBase" id="RU004383"/>
    </source>
</evidence>
<evidence type="ECO:0000256" key="1">
    <source>
        <dbReference type="ARBA" id="ARBA00009680"/>
    </source>
</evidence>
<dbReference type="GO" id="GO:0003735">
    <property type="term" value="F:structural constituent of ribosome"/>
    <property type="evidence" value="ECO:0007669"/>
    <property type="project" value="InterPro"/>
</dbReference>
<keyword evidence="3 4" id="KW-0687">Ribonucleoprotein</keyword>